<dbReference type="PANTHER" id="PTHR37984">
    <property type="entry name" value="PROTEIN CBG26694"/>
    <property type="match status" value="1"/>
</dbReference>
<dbReference type="GO" id="GO:0006310">
    <property type="term" value="P:DNA recombination"/>
    <property type="evidence" value="ECO:0007669"/>
    <property type="project" value="UniProtKB-KW"/>
</dbReference>
<feature type="region of interest" description="Disordered" evidence="16">
    <location>
        <begin position="80"/>
        <end position="102"/>
    </location>
</feature>
<proteinExistence type="predicted"/>
<organism evidence="18 19">
    <name type="scientific">Meripilus lineatus</name>
    <dbReference type="NCBI Taxonomy" id="2056292"/>
    <lineage>
        <taxon>Eukaryota</taxon>
        <taxon>Fungi</taxon>
        <taxon>Dikarya</taxon>
        <taxon>Basidiomycota</taxon>
        <taxon>Agaricomycotina</taxon>
        <taxon>Agaricomycetes</taxon>
        <taxon>Polyporales</taxon>
        <taxon>Meripilaceae</taxon>
        <taxon>Meripilus</taxon>
    </lineage>
</organism>
<keyword evidence="13" id="KW-0239">DNA-directed DNA polymerase</keyword>
<dbReference type="SUPFAM" id="SSF56672">
    <property type="entry name" value="DNA/RNA polymerases"/>
    <property type="match status" value="1"/>
</dbReference>
<dbReference type="SUPFAM" id="SSF53098">
    <property type="entry name" value="Ribonuclease H-like"/>
    <property type="match status" value="1"/>
</dbReference>
<feature type="region of interest" description="Disordered" evidence="16">
    <location>
        <begin position="138"/>
        <end position="174"/>
    </location>
</feature>
<evidence type="ECO:0000256" key="14">
    <source>
        <dbReference type="ARBA" id="ARBA00023125"/>
    </source>
</evidence>
<dbReference type="GO" id="GO:0003964">
    <property type="term" value="F:RNA-directed DNA polymerase activity"/>
    <property type="evidence" value="ECO:0007669"/>
    <property type="project" value="UniProtKB-KW"/>
</dbReference>
<accession>A0AAD5UR35</accession>
<evidence type="ECO:0000256" key="8">
    <source>
        <dbReference type="ARBA" id="ARBA00022801"/>
    </source>
</evidence>
<protein>
    <recommendedName>
        <fullName evidence="17">Integrase catalytic domain-containing protein</fullName>
    </recommendedName>
</protein>
<feature type="domain" description="Integrase catalytic" evidence="17">
    <location>
        <begin position="309"/>
        <end position="468"/>
    </location>
</feature>
<dbReference type="EMBL" id="JANAWD010000859">
    <property type="protein sequence ID" value="KAJ3475421.1"/>
    <property type="molecule type" value="Genomic_DNA"/>
</dbReference>
<dbReference type="Gene3D" id="3.30.420.10">
    <property type="entry name" value="Ribonuclease H-like superfamily/Ribonuclease H"/>
    <property type="match status" value="1"/>
</dbReference>
<evidence type="ECO:0000259" key="17">
    <source>
        <dbReference type="PROSITE" id="PS50994"/>
    </source>
</evidence>
<dbReference type="CDD" id="cd09274">
    <property type="entry name" value="RNase_HI_RT_Ty3"/>
    <property type="match status" value="1"/>
</dbReference>
<dbReference type="InterPro" id="IPR036397">
    <property type="entry name" value="RNaseH_sf"/>
</dbReference>
<keyword evidence="9" id="KW-0460">Magnesium</keyword>
<evidence type="ECO:0000256" key="11">
    <source>
        <dbReference type="ARBA" id="ARBA00022908"/>
    </source>
</evidence>
<evidence type="ECO:0000256" key="15">
    <source>
        <dbReference type="ARBA" id="ARBA00023172"/>
    </source>
</evidence>
<evidence type="ECO:0000256" key="12">
    <source>
        <dbReference type="ARBA" id="ARBA00022918"/>
    </source>
</evidence>
<dbReference type="GO" id="GO:0003887">
    <property type="term" value="F:DNA-directed DNA polymerase activity"/>
    <property type="evidence" value="ECO:0007669"/>
    <property type="project" value="UniProtKB-KW"/>
</dbReference>
<dbReference type="InterPro" id="IPR041373">
    <property type="entry name" value="RT_RNaseH"/>
</dbReference>
<dbReference type="InterPro" id="IPR043502">
    <property type="entry name" value="DNA/RNA_pol_sf"/>
</dbReference>
<keyword evidence="15" id="KW-0233">DNA recombination</keyword>
<dbReference type="Proteomes" id="UP001212997">
    <property type="component" value="Unassembled WGS sequence"/>
</dbReference>
<keyword evidence="11" id="KW-0229">DNA integration</keyword>
<keyword evidence="7" id="KW-0255">Endonuclease</keyword>
<keyword evidence="1" id="KW-0645">Protease</keyword>
<dbReference type="GO" id="GO:0004190">
    <property type="term" value="F:aspartic-type endopeptidase activity"/>
    <property type="evidence" value="ECO:0007669"/>
    <property type="project" value="UniProtKB-KW"/>
</dbReference>
<dbReference type="AlphaFoldDB" id="A0AAD5UR35"/>
<dbReference type="InterPro" id="IPR050951">
    <property type="entry name" value="Retrovirus_Pol_polyprotein"/>
</dbReference>
<keyword evidence="10" id="KW-0694">RNA-binding</keyword>
<dbReference type="GO" id="GO:0046872">
    <property type="term" value="F:metal ion binding"/>
    <property type="evidence" value="ECO:0007669"/>
    <property type="project" value="UniProtKB-KW"/>
</dbReference>
<dbReference type="InterPro" id="IPR012337">
    <property type="entry name" value="RNaseH-like_sf"/>
</dbReference>
<dbReference type="PROSITE" id="PS50994">
    <property type="entry name" value="INTEGRASE"/>
    <property type="match status" value="1"/>
</dbReference>
<dbReference type="GO" id="GO:0004519">
    <property type="term" value="F:endonuclease activity"/>
    <property type="evidence" value="ECO:0007669"/>
    <property type="project" value="UniProtKB-KW"/>
</dbReference>
<keyword evidence="8" id="KW-0378">Hydrolase</keyword>
<evidence type="ECO:0000256" key="7">
    <source>
        <dbReference type="ARBA" id="ARBA00022759"/>
    </source>
</evidence>
<dbReference type="CDD" id="cd00024">
    <property type="entry name" value="CD_CSD"/>
    <property type="match status" value="1"/>
</dbReference>
<evidence type="ECO:0000256" key="9">
    <source>
        <dbReference type="ARBA" id="ARBA00022842"/>
    </source>
</evidence>
<keyword evidence="14" id="KW-0238">DNA-binding</keyword>
<keyword evidence="3" id="KW-0548">Nucleotidyltransferase</keyword>
<dbReference type="SUPFAM" id="SSF54160">
    <property type="entry name" value="Chromo domain-like"/>
    <property type="match status" value="1"/>
</dbReference>
<dbReference type="PANTHER" id="PTHR37984:SF5">
    <property type="entry name" value="PROTEIN NYNRIN-LIKE"/>
    <property type="match status" value="1"/>
</dbReference>
<dbReference type="Pfam" id="PF24626">
    <property type="entry name" value="SH3_Tf2-1"/>
    <property type="match status" value="1"/>
</dbReference>
<dbReference type="Gene3D" id="1.10.340.70">
    <property type="match status" value="1"/>
</dbReference>
<keyword evidence="6" id="KW-0064">Aspartyl protease</keyword>
<dbReference type="Gene3D" id="2.40.50.40">
    <property type="match status" value="1"/>
</dbReference>
<comment type="caution">
    <text evidence="18">The sequence shown here is derived from an EMBL/GenBank/DDBJ whole genome shotgun (WGS) entry which is preliminary data.</text>
</comment>
<keyword evidence="5" id="KW-0479">Metal-binding</keyword>
<evidence type="ECO:0000256" key="3">
    <source>
        <dbReference type="ARBA" id="ARBA00022695"/>
    </source>
</evidence>
<name>A0AAD5UR35_9APHY</name>
<dbReference type="GO" id="GO:0003723">
    <property type="term" value="F:RNA binding"/>
    <property type="evidence" value="ECO:0007669"/>
    <property type="project" value="UniProtKB-KW"/>
</dbReference>
<dbReference type="InterPro" id="IPR041588">
    <property type="entry name" value="Integrase_H2C2"/>
</dbReference>
<dbReference type="Pfam" id="PF17921">
    <property type="entry name" value="Integrase_H2C2"/>
    <property type="match status" value="1"/>
</dbReference>
<evidence type="ECO:0000313" key="19">
    <source>
        <dbReference type="Proteomes" id="UP001212997"/>
    </source>
</evidence>
<evidence type="ECO:0000256" key="4">
    <source>
        <dbReference type="ARBA" id="ARBA00022722"/>
    </source>
</evidence>
<keyword evidence="4" id="KW-0540">Nuclease</keyword>
<dbReference type="GO" id="GO:0005634">
    <property type="term" value="C:nucleus"/>
    <property type="evidence" value="ECO:0007669"/>
    <property type="project" value="UniProtKB-ARBA"/>
</dbReference>
<feature type="compositionally biased region" description="Basic and acidic residues" evidence="16">
    <location>
        <begin position="138"/>
        <end position="162"/>
    </location>
</feature>
<evidence type="ECO:0000256" key="13">
    <source>
        <dbReference type="ARBA" id="ARBA00022932"/>
    </source>
</evidence>
<reference evidence="18" key="1">
    <citation type="submission" date="2022-07" db="EMBL/GenBank/DDBJ databases">
        <title>Genome Sequence of Physisporinus lineatus.</title>
        <authorList>
            <person name="Buettner E."/>
        </authorList>
    </citation>
    <scope>NUCLEOTIDE SEQUENCE</scope>
    <source>
        <strain evidence="18">VT162</strain>
    </source>
</reference>
<evidence type="ECO:0000256" key="6">
    <source>
        <dbReference type="ARBA" id="ARBA00022750"/>
    </source>
</evidence>
<dbReference type="GO" id="GO:0006508">
    <property type="term" value="P:proteolysis"/>
    <property type="evidence" value="ECO:0007669"/>
    <property type="project" value="UniProtKB-KW"/>
</dbReference>
<sequence length="684" mass="79471">MEMIAILEALLKWEDKLLGRRINIVTDHKALEFFKDQRQLSNRQTRWMEFLSRFNHEVQYVQGHLNKVADCLSRYYMSDKPDEEHPDHTYVNADTRLDPEGEDLPIDRMLELRAMQTRSGTKAAESRMVGRFMKEGVEPREVESNELRDHGVETPRQERGDNDPTWAESQQNGPELQTIVEDKWKLMEEIRKGYQGDAMFAKIVKHPKDHQAFECQEGVVWTKNRAGQRVMGIPRTKFEGRRLTEVIIGTAHEVMGHLGSQKTEEYLRRWYWWPTIGADIQKFCRSCHKCQTTKTENRRPMGLLHHLPIPTRPWGSIGMDFVGPFPGSKGYDYLWVVICRLTSMVHLIPINTTIKASELAWLFVKEVVRLHGLPDSIVSDRDAKFTSKFWKEVHRVLGVKLLMSTAFHPQTDGATERANRTIGQILRASVQPDQRDWAERTPMVEFAINSSISRSTGMAPFELNGAMPRMLQQVDTTGVVPGVRQFMQQVMENLMIAHDAIIKSRVGQTYFANNRRRNEETGDGEFEIKEGGMAYLSTKNLALPKGRAHKLLPKYIGPYKVTRAFPEKSIYELDLPEELRRRGIFPKFHVSLLRRHEANDETIFPNRDPMVFYDFGTPEEAEWLVDGIIGHEWRGKKVWFHVQWNLGDTTWEPLETCDELEALDRYLELMGVKDTKELPRKQRK</sequence>
<keyword evidence="19" id="KW-1185">Reference proteome</keyword>
<dbReference type="GO" id="GO:0015074">
    <property type="term" value="P:DNA integration"/>
    <property type="evidence" value="ECO:0007669"/>
    <property type="project" value="UniProtKB-KW"/>
</dbReference>
<evidence type="ECO:0000256" key="10">
    <source>
        <dbReference type="ARBA" id="ARBA00022884"/>
    </source>
</evidence>
<evidence type="ECO:0000256" key="1">
    <source>
        <dbReference type="ARBA" id="ARBA00022670"/>
    </source>
</evidence>
<keyword evidence="12" id="KW-0695">RNA-directed DNA polymerase</keyword>
<dbReference type="Pfam" id="PF17917">
    <property type="entry name" value="RT_RNaseH"/>
    <property type="match status" value="1"/>
</dbReference>
<evidence type="ECO:0000256" key="2">
    <source>
        <dbReference type="ARBA" id="ARBA00022679"/>
    </source>
</evidence>
<evidence type="ECO:0000256" key="16">
    <source>
        <dbReference type="SAM" id="MobiDB-lite"/>
    </source>
</evidence>
<gene>
    <name evidence="18" type="ORF">NLI96_g11847</name>
</gene>
<keyword evidence="2" id="KW-0808">Transferase</keyword>
<evidence type="ECO:0000256" key="5">
    <source>
        <dbReference type="ARBA" id="ARBA00022723"/>
    </source>
</evidence>
<dbReference type="GO" id="GO:0003677">
    <property type="term" value="F:DNA binding"/>
    <property type="evidence" value="ECO:0007669"/>
    <property type="project" value="UniProtKB-KW"/>
</dbReference>
<dbReference type="InterPro" id="IPR001584">
    <property type="entry name" value="Integrase_cat-core"/>
</dbReference>
<evidence type="ECO:0000313" key="18">
    <source>
        <dbReference type="EMBL" id="KAJ3475421.1"/>
    </source>
</evidence>
<dbReference type="InterPro" id="IPR056924">
    <property type="entry name" value="SH3_Tf2-1"/>
</dbReference>
<dbReference type="InterPro" id="IPR016197">
    <property type="entry name" value="Chromo-like_dom_sf"/>
</dbReference>